<dbReference type="InterPro" id="IPR020069">
    <property type="entry name" value="Ribosomal_bL9_C"/>
</dbReference>
<protein>
    <recommendedName>
        <fullName evidence="6 7">Large ribosomal subunit protein bL9</fullName>
    </recommendedName>
</protein>
<keyword evidence="3 7" id="KW-0694">RNA-binding</keyword>
<keyword evidence="4 7" id="KW-0689">Ribosomal protein</keyword>
<dbReference type="Proteomes" id="UP000244571">
    <property type="component" value="Chromosome"/>
</dbReference>
<proteinExistence type="inferred from homology"/>
<dbReference type="PROSITE" id="PS00651">
    <property type="entry name" value="RIBOSOMAL_L9"/>
    <property type="match status" value="1"/>
</dbReference>
<evidence type="ECO:0000256" key="5">
    <source>
        <dbReference type="ARBA" id="ARBA00023274"/>
    </source>
</evidence>
<dbReference type="GO" id="GO:0019843">
    <property type="term" value="F:rRNA binding"/>
    <property type="evidence" value="ECO:0007669"/>
    <property type="project" value="UniProtKB-UniRule"/>
</dbReference>
<evidence type="ECO:0000256" key="7">
    <source>
        <dbReference type="HAMAP-Rule" id="MF_00503"/>
    </source>
</evidence>
<dbReference type="GO" id="GO:0006412">
    <property type="term" value="P:translation"/>
    <property type="evidence" value="ECO:0007669"/>
    <property type="project" value="UniProtKB-UniRule"/>
</dbReference>
<dbReference type="SUPFAM" id="SSF55658">
    <property type="entry name" value="L9 N-domain-like"/>
    <property type="match status" value="1"/>
</dbReference>
<organism evidence="10 11">
    <name type="scientific">Orrella marina</name>
    <dbReference type="NCBI Taxonomy" id="2163011"/>
    <lineage>
        <taxon>Bacteria</taxon>
        <taxon>Pseudomonadati</taxon>
        <taxon>Pseudomonadota</taxon>
        <taxon>Betaproteobacteria</taxon>
        <taxon>Burkholderiales</taxon>
        <taxon>Alcaligenaceae</taxon>
        <taxon>Orrella</taxon>
    </lineage>
</organism>
<comment type="function">
    <text evidence="7">Binds to the 23S rRNA.</text>
</comment>
<dbReference type="Gene3D" id="3.40.5.10">
    <property type="entry name" value="Ribosomal protein L9, N-terminal domain"/>
    <property type="match status" value="1"/>
</dbReference>
<sequence>MQIILLEKIVNLGNLGDVVRVRDGYARNYLIPQKKARRATEAALKEFEERRAEHERLQAERLAQAQSLATRLEGVVLTLTEKAGVDGRLFGSVTHMDIATALGSKGFEGIAKTQVRVVEGAVKSIGEYTAQLLLHPDVTAEITLKVEGDLV</sequence>
<accession>A0A2R4XFM6</accession>
<dbReference type="PANTHER" id="PTHR21368">
    <property type="entry name" value="50S RIBOSOMAL PROTEIN L9"/>
    <property type="match status" value="1"/>
</dbReference>
<dbReference type="HAMAP" id="MF_00503">
    <property type="entry name" value="Ribosomal_bL9"/>
    <property type="match status" value="1"/>
</dbReference>
<dbReference type="InterPro" id="IPR020070">
    <property type="entry name" value="Ribosomal_bL9_N"/>
</dbReference>
<evidence type="ECO:0000259" key="9">
    <source>
        <dbReference type="PROSITE" id="PS00651"/>
    </source>
</evidence>
<gene>
    <name evidence="7" type="primary">rplI</name>
    <name evidence="10" type="ORF">DBV39_01485</name>
</gene>
<evidence type="ECO:0000256" key="6">
    <source>
        <dbReference type="ARBA" id="ARBA00035292"/>
    </source>
</evidence>
<keyword evidence="11" id="KW-1185">Reference proteome</keyword>
<dbReference type="RefSeq" id="WP_108620046.1">
    <property type="nucleotide sequence ID" value="NZ_CP028901.1"/>
</dbReference>
<keyword evidence="2 7" id="KW-0699">rRNA-binding</keyword>
<dbReference type="Pfam" id="PF03948">
    <property type="entry name" value="Ribosomal_L9_C"/>
    <property type="match status" value="1"/>
</dbReference>
<dbReference type="OrthoDB" id="9788336at2"/>
<dbReference type="GO" id="GO:0003735">
    <property type="term" value="F:structural constituent of ribosome"/>
    <property type="evidence" value="ECO:0007669"/>
    <property type="project" value="InterPro"/>
</dbReference>
<dbReference type="EMBL" id="CP028901">
    <property type="protein sequence ID" value="AWB32605.1"/>
    <property type="molecule type" value="Genomic_DNA"/>
</dbReference>
<evidence type="ECO:0000313" key="10">
    <source>
        <dbReference type="EMBL" id="AWB32605.1"/>
    </source>
</evidence>
<dbReference type="Gene3D" id="3.10.430.100">
    <property type="entry name" value="Ribosomal protein L9, C-terminal domain"/>
    <property type="match status" value="1"/>
</dbReference>
<comment type="similarity">
    <text evidence="1 7">Belongs to the bacterial ribosomal protein bL9 family.</text>
</comment>
<dbReference type="GO" id="GO:1990904">
    <property type="term" value="C:ribonucleoprotein complex"/>
    <property type="evidence" value="ECO:0007669"/>
    <property type="project" value="UniProtKB-KW"/>
</dbReference>
<dbReference type="InterPro" id="IPR009027">
    <property type="entry name" value="Ribosomal_bL9/RNase_H1_N"/>
</dbReference>
<dbReference type="InterPro" id="IPR020594">
    <property type="entry name" value="Ribosomal_bL9_bac/chp"/>
</dbReference>
<evidence type="ECO:0000256" key="1">
    <source>
        <dbReference type="ARBA" id="ARBA00010605"/>
    </source>
</evidence>
<evidence type="ECO:0000313" key="11">
    <source>
        <dbReference type="Proteomes" id="UP000244571"/>
    </source>
</evidence>
<evidence type="ECO:0000256" key="8">
    <source>
        <dbReference type="SAM" id="Coils"/>
    </source>
</evidence>
<keyword evidence="8" id="KW-0175">Coiled coil</keyword>
<dbReference type="KEGG" id="boz:DBV39_01485"/>
<name>A0A2R4XFM6_9BURK</name>
<feature type="coiled-coil region" evidence="8">
    <location>
        <begin position="37"/>
        <end position="65"/>
    </location>
</feature>
<feature type="domain" description="Ribosomal protein L9" evidence="9">
    <location>
        <begin position="13"/>
        <end position="40"/>
    </location>
</feature>
<evidence type="ECO:0000256" key="4">
    <source>
        <dbReference type="ARBA" id="ARBA00022980"/>
    </source>
</evidence>
<dbReference type="NCBIfam" id="TIGR00158">
    <property type="entry name" value="L9"/>
    <property type="match status" value="1"/>
</dbReference>
<dbReference type="InterPro" id="IPR000244">
    <property type="entry name" value="Ribosomal_bL9"/>
</dbReference>
<evidence type="ECO:0000256" key="3">
    <source>
        <dbReference type="ARBA" id="ARBA00022884"/>
    </source>
</evidence>
<keyword evidence="5 7" id="KW-0687">Ribonucleoprotein</keyword>
<dbReference type="InterPro" id="IPR036791">
    <property type="entry name" value="Ribosomal_bL9_C_sf"/>
</dbReference>
<dbReference type="InterPro" id="IPR036935">
    <property type="entry name" value="Ribosomal_bL9_N_sf"/>
</dbReference>
<dbReference type="GO" id="GO:0005840">
    <property type="term" value="C:ribosome"/>
    <property type="evidence" value="ECO:0007669"/>
    <property type="project" value="UniProtKB-KW"/>
</dbReference>
<dbReference type="SUPFAM" id="SSF55653">
    <property type="entry name" value="Ribosomal protein L9 C-domain"/>
    <property type="match status" value="1"/>
</dbReference>
<dbReference type="AlphaFoldDB" id="A0A2R4XFM6"/>
<dbReference type="Pfam" id="PF01281">
    <property type="entry name" value="Ribosomal_L9_N"/>
    <property type="match status" value="1"/>
</dbReference>
<reference evidence="10 11" key="1">
    <citation type="submission" date="2018-04" db="EMBL/GenBank/DDBJ databases">
        <title>Bordetella sp. HZ20 isolated from seawater.</title>
        <authorList>
            <person name="Sun C."/>
        </authorList>
    </citation>
    <scope>NUCLEOTIDE SEQUENCE [LARGE SCALE GENOMIC DNA]</scope>
    <source>
        <strain evidence="10 11">HZ20</strain>
    </source>
</reference>
<evidence type="ECO:0000256" key="2">
    <source>
        <dbReference type="ARBA" id="ARBA00022730"/>
    </source>
</evidence>